<evidence type="ECO:0000313" key="3">
    <source>
        <dbReference type="EMBL" id="MFC5889112.1"/>
    </source>
</evidence>
<evidence type="ECO:0000313" key="4">
    <source>
        <dbReference type="Proteomes" id="UP001596067"/>
    </source>
</evidence>
<proteinExistence type="predicted"/>
<evidence type="ECO:0000256" key="2">
    <source>
        <dbReference type="SAM" id="Phobius"/>
    </source>
</evidence>
<sequence>MSTGTGPEAGQSARPTSGGATAQADDLDASTLPDLPVLPGLDGPTSYAVALPALDSAPSGAVHEREIRPRRRLRWWQTLPIALLATAGSLMFAFPLAFGSAGAGSAMIGMLGLLLTAASVGWGAMAARHAGYKWPGLPRRGSGRRAGWKAIVVYTLIVLAACALALWRVVHLR</sequence>
<name>A0ABW1F449_9ACTN</name>
<evidence type="ECO:0000256" key="1">
    <source>
        <dbReference type="SAM" id="MobiDB-lite"/>
    </source>
</evidence>
<dbReference type="Proteomes" id="UP001596067">
    <property type="component" value="Unassembled WGS sequence"/>
</dbReference>
<reference evidence="4" key="1">
    <citation type="journal article" date="2019" name="Int. J. Syst. Evol. Microbiol.">
        <title>The Global Catalogue of Microorganisms (GCM) 10K type strain sequencing project: providing services to taxonomists for standard genome sequencing and annotation.</title>
        <authorList>
            <consortium name="The Broad Institute Genomics Platform"/>
            <consortium name="The Broad Institute Genome Sequencing Center for Infectious Disease"/>
            <person name="Wu L."/>
            <person name="Ma J."/>
        </authorList>
    </citation>
    <scope>NUCLEOTIDE SEQUENCE [LARGE SCALE GENOMIC DNA]</scope>
    <source>
        <strain evidence="4">CGMCC 4.1469</strain>
    </source>
</reference>
<keyword evidence="2" id="KW-0812">Transmembrane</keyword>
<gene>
    <name evidence="3" type="ORF">ACFP0N_29495</name>
</gene>
<dbReference type="RefSeq" id="WP_313765738.1">
    <property type="nucleotide sequence ID" value="NZ_BAAAVH010000023.1"/>
</dbReference>
<feature type="transmembrane region" description="Helical" evidence="2">
    <location>
        <begin position="146"/>
        <end position="167"/>
    </location>
</feature>
<keyword evidence="2" id="KW-1133">Transmembrane helix</keyword>
<keyword evidence="2" id="KW-0472">Membrane</keyword>
<keyword evidence="4" id="KW-1185">Reference proteome</keyword>
<organism evidence="3 4">
    <name type="scientific">Kitasatospora aburaviensis</name>
    <dbReference type="NCBI Taxonomy" id="67265"/>
    <lineage>
        <taxon>Bacteria</taxon>
        <taxon>Bacillati</taxon>
        <taxon>Actinomycetota</taxon>
        <taxon>Actinomycetes</taxon>
        <taxon>Kitasatosporales</taxon>
        <taxon>Streptomycetaceae</taxon>
        <taxon>Kitasatospora</taxon>
    </lineage>
</organism>
<evidence type="ECO:0008006" key="5">
    <source>
        <dbReference type="Google" id="ProtNLM"/>
    </source>
</evidence>
<comment type="caution">
    <text evidence="3">The sequence shown here is derived from an EMBL/GenBank/DDBJ whole genome shotgun (WGS) entry which is preliminary data.</text>
</comment>
<accession>A0ABW1F449</accession>
<dbReference type="EMBL" id="JBHSOD010000051">
    <property type="protein sequence ID" value="MFC5889112.1"/>
    <property type="molecule type" value="Genomic_DNA"/>
</dbReference>
<feature type="transmembrane region" description="Helical" evidence="2">
    <location>
        <begin position="75"/>
        <end position="98"/>
    </location>
</feature>
<feature type="region of interest" description="Disordered" evidence="1">
    <location>
        <begin position="1"/>
        <end position="26"/>
    </location>
</feature>
<protein>
    <recommendedName>
        <fullName evidence="5">Transmembrane protein</fullName>
    </recommendedName>
</protein>
<feature type="transmembrane region" description="Helical" evidence="2">
    <location>
        <begin position="104"/>
        <end position="125"/>
    </location>
</feature>